<name>A0A9P6E050_9AGAM</name>
<organism evidence="4 5">
    <name type="scientific">Hydnum rufescens UP504</name>
    <dbReference type="NCBI Taxonomy" id="1448309"/>
    <lineage>
        <taxon>Eukaryota</taxon>
        <taxon>Fungi</taxon>
        <taxon>Dikarya</taxon>
        <taxon>Basidiomycota</taxon>
        <taxon>Agaricomycotina</taxon>
        <taxon>Agaricomycetes</taxon>
        <taxon>Cantharellales</taxon>
        <taxon>Hydnaceae</taxon>
        <taxon>Hydnum</taxon>
    </lineage>
</organism>
<dbReference type="InterPro" id="IPR006683">
    <property type="entry name" value="Thioestr_dom"/>
</dbReference>
<protein>
    <recommendedName>
        <fullName evidence="3">Thioesterase domain-containing protein</fullName>
    </recommendedName>
</protein>
<dbReference type="Gene3D" id="3.10.129.10">
    <property type="entry name" value="Hotdog Thioesterase"/>
    <property type="match status" value="1"/>
</dbReference>
<evidence type="ECO:0000256" key="1">
    <source>
        <dbReference type="ARBA" id="ARBA00008324"/>
    </source>
</evidence>
<dbReference type="Pfam" id="PF03061">
    <property type="entry name" value="4HBT"/>
    <property type="match status" value="1"/>
</dbReference>
<gene>
    <name evidence="4" type="ORF">BS47DRAFT_1339202</name>
</gene>
<evidence type="ECO:0000259" key="3">
    <source>
        <dbReference type="Pfam" id="PF03061"/>
    </source>
</evidence>
<evidence type="ECO:0000313" key="5">
    <source>
        <dbReference type="Proteomes" id="UP000886523"/>
    </source>
</evidence>
<dbReference type="EMBL" id="MU128930">
    <property type="protein sequence ID" value="KAF9517674.1"/>
    <property type="molecule type" value="Genomic_DNA"/>
</dbReference>
<evidence type="ECO:0000313" key="4">
    <source>
        <dbReference type="EMBL" id="KAF9517674.1"/>
    </source>
</evidence>
<sequence>MCDETEQFGREAARELKVVSVDANPQLMGKKKEVVAVFEFVVQKSMCNMLSILHGGCTATIFDIATSLPIPLFMDYADDWLFTGITSSLSLNYFLPGIEGERLRVVCTTKAGSKRTVTVVGELWSSRGLVASAVHVKMARSAGPQPKL</sequence>
<dbReference type="InterPro" id="IPR039298">
    <property type="entry name" value="ACOT13"/>
</dbReference>
<proteinExistence type="inferred from homology"/>
<dbReference type="PANTHER" id="PTHR21660:SF1">
    <property type="entry name" value="ACYL-COENZYME A THIOESTERASE 13"/>
    <property type="match status" value="1"/>
</dbReference>
<keyword evidence="2" id="KW-0378">Hydrolase</keyword>
<dbReference type="InterPro" id="IPR029069">
    <property type="entry name" value="HotDog_dom_sf"/>
</dbReference>
<keyword evidence="5" id="KW-1185">Reference proteome</keyword>
<comment type="similarity">
    <text evidence="1">Belongs to the thioesterase PaaI family.</text>
</comment>
<dbReference type="PANTHER" id="PTHR21660">
    <property type="entry name" value="THIOESTERASE SUPERFAMILY MEMBER-RELATED"/>
    <property type="match status" value="1"/>
</dbReference>
<dbReference type="GO" id="GO:0047617">
    <property type="term" value="F:fatty acyl-CoA hydrolase activity"/>
    <property type="evidence" value="ECO:0007669"/>
    <property type="project" value="InterPro"/>
</dbReference>
<comment type="caution">
    <text evidence="4">The sequence shown here is derived from an EMBL/GenBank/DDBJ whole genome shotgun (WGS) entry which is preliminary data.</text>
</comment>
<reference evidence="4" key="1">
    <citation type="journal article" date="2020" name="Nat. Commun.">
        <title>Large-scale genome sequencing of mycorrhizal fungi provides insights into the early evolution of symbiotic traits.</title>
        <authorList>
            <person name="Miyauchi S."/>
            <person name="Kiss E."/>
            <person name="Kuo A."/>
            <person name="Drula E."/>
            <person name="Kohler A."/>
            <person name="Sanchez-Garcia M."/>
            <person name="Morin E."/>
            <person name="Andreopoulos B."/>
            <person name="Barry K.W."/>
            <person name="Bonito G."/>
            <person name="Buee M."/>
            <person name="Carver A."/>
            <person name="Chen C."/>
            <person name="Cichocki N."/>
            <person name="Clum A."/>
            <person name="Culley D."/>
            <person name="Crous P.W."/>
            <person name="Fauchery L."/>
            <person name="Girlanda M."/>
            <person name="Hayes R.D."/>
            <person name="Keri Z."/>
            <person name="LaButti K."/>
            <person name="Lipzen A."/>
            <person name="Lombard V."/>
            <person name="Magnuson J."/>
            <person name="Maillard F."/>
            <person name="Murat C."/>
            <person name="Nolan M."/>
            <person name="Ohm R.A."/>
            <person name="Pangilinan J."/>
            <person name="Pereira M.F."/>
            <person name="Perotto S."/>
            <person name="Peter M."/>
            <person name="Pfister S."/>
            <person name="Riley R."/>
            <person name="Sitrit Y."/>
            <person name="Stielow J.B."/>
            <person name="Szollosi G."/>
            <person name="Zifcakova L."/>
            <person name="Stursova M."/>
            <person name="Spatafora J.W."/>
            <person name="Tedersoo L."/>
            <person name="Vaario L.M."/>
            <person name="Yamada A."/>
            <person name="Yan M."/>
            <person name="Wang P."/>
            <person name="Xu J."/>
            <person name="Bruns T."/>
            <person name="Baldrian P."/>
            <person name="Vilgalys R."/>
            <person name="Dunand C."/>
            <person name="Henrissat B."/>
            <person name="Grigoriev I.V."/>
            <person name="Hibbett D."/>
            <person name="Nagy L.G."/>
            <person name="Martin F.M."/>
        </authorList>
    </citation>
    <scope>NUCLEOTIDE SEQUENCE</scope>
    <source>
        <strain evidence="4">UP504</strain>
    </source>
</reference>
<evidence type="ECO:0000256" key="2">
    <source>
        <dbReference type="ARBA" id="ARBA00022801"/>
    </source>
</evidence>
<dbReference type="CDD" id="cd03443">
    <property type="entry name" value="PaaI_thioesterase"/>
    <property type="match status" value="1"/>
</dbReference>
<dbReference type="Proteomes" id="UP000886523">
    <property type="component" value="Unassembled WGS sequence"/>
</dbReference>
<accession>A0A9P6E050</accession>
<dbReference type="SUPFAM" id="SSF54637">
    <property type="entry name" value="Thioesterase/thiol ester dehydrase-isomerase"/>
    <property type="match status" value="1"/>
</dbReference>
<dbReference type="AlphaFoldDB" id="A0A9P6E050"/>
<feature type="domain" description="Thioesterase" evidence="3">
    <location>
        <begin position="52"/>
        <end position="129"/>
    </location>
</feature>
<dbReference type="OrthoDB" id="2831072at2759"/>